<evidence type="ECO:0000256" key="1">
    <source>
        <dbReference type="RuleBase" id="RU000363"/>
    </source>
</evidence>
<dbReference type="Gene3D" id="3.40.50.720">
    <property type="entry name" value="NAD(P)-binding Rossmann-like Domain"/>
    <property type="match status" value="1"/>
</dbReference>
<dbReference type="InterPro" id="IPR002347">
    <property type="entry name" value="SDR_fam"/>
</dbReference>
<comment type="caution">
    <text evidence="2">The sequence shown here is derived from an EMBL/GenBank/DDBJ whole genome shotgun (WGS) entry which is preliminary data.</text>
</comment>
<name>A0A177NT22_9GAMM</name>
<reference evidence="2 3" key="1">
    <citation type="submission" date="2016-03" db="EMBL/GenBank/DDBJ databases">
        <authorList>
            <person name="Ploux O."/>
        </authorList>
    </citation>
    <scope>NUCLEOTIDE SEQUENCE [LARGE SCALE GENOMIC DNA]</scope>
    <source>
        <strain evidence="2 3">R-45370</strain>
    </source>
</reference>
<dbReference type="GO" id="GO:0016616">
    <property type="term" value="F:oxidoreductase activity, acting on the CH-OH group of donors, NAD or NADP as acceptor"/>
    <property type="evidence" value="ECO:0007669"/>
    <property type="project" value="TreeGrafter"/>
</dbReference>
<dbReference type="PANTHER" id="PTHR45458">
    <property type="entry name" value="SHORT-CHAIN DEHYDROGENASE/REDUCTASE SDR"/>
    <property type="match status" value="1"/>
</dbReference>
<organism evidence="2 3">
    <name type="scientific">Methylomonas lenta</name>
    <dbReference type="NCBI Taxonomy" id="980561"/>
    <lineage>
        <taxon>Bacteria</taxon>
        <taxon>Pseudomonadati</taxon>
        <taxon>Pseudomonadota</taxon>
        <taxon>Gammaproteobacteria</taxon>
        <taxon>Methylococcales</taxon>
        <taxon>Methylococcaceae</taxon>
        <taxon>Methylomonas</taxon>
    </lineage>
</organism>
<dbReference type="SUPFAM" id="SSF51735">
    <property type="entry name" value="NAD(P)-binding Rossmann-fold domains"/>
    <property type="match status" value="1"/>
</dbReference>
<sequence length="231" mass="25358">MKTVLITGANRGLGLEFCRQYTRDDWRVIATCRHPDIANDLNSLARQYANLQVHALDVADFSQIDALSQLLVNESIDVLINNAGIYADQQGCGVGQLDYQAWEKSFLINTLAAVKMAETFLPQLQKSKQKLIVSISSLMGSMADNASGGSLSYRSSKAALNAAMKSLSIELCRDLVGVLILHPGWVKTDMGGKNASITVEESVSGMRQQIEIFNLQKTGRFLNYEGAQLPW</sequence>
<dbReference type="Proteomes" id="UP000078476">
    <property type="component" value="Unassembled WGS sequence"/>
</dbReference>
<evidence type="ECO:0000313" key="3">
    <source>
        <dbReference type="Proteomes" id="UP000078476"/>
    </source>
</evidence>
<dbReference type="CDD" id="cd05325">
    <property type="entry name" value="carb_red_sniffer_like_SDR_c"/>
    <property type="match status" value="1"/>
</dbReference>
<keyword evidence="3" id="KW-1185">Reference proteome</keyword>
<evidence type="ECO:0000313" key="2">
    <source>
        <dbReference type="EMBL" id="OAI21227.1"/>
    </source>
</evidence>
<dbReference type="PRINTS" id="PR00081">
    <property type="entry name" value="GDHRDH"/>
</dbReference>
<accession>A0A177NT22</accession>
<dbReference type="PRINTS" id="PR00080">
    <property type="entry name" value="SDRFAMILY"/>
</dbReference>
<gene>
    <name evidence="2" type="ORF">A1359_19600</name>
</gene>
<dbReference type="PANTHER" id="PTHR45458:SF1">
    <property type="entry name" value="SHORT CHAIN DEHYDROGENASE"/>
    <property type="match status" value="1"/>
</dbReference>
<dbReference type="EMBL" id="LUUI01000016">
    <property type="protein sequence ID" value="OAI21227.1"/>
    <property type="molecule type" value="Genomic_DNA"/>
</dbReference>
<dbReference type="Pfam" id="PF00106">
    <property type="entry name" value="adh_short"/>
    <property type="match status" value="1"/>
</dbReference>
<protein>
    <submittedName>
        <fullName evidence="2">Short-chain dehydrogenase</fullName>
    </submittedName>
</protein>
<dbReference type="InterPro" id="IPR052184">
    <property type="entry name" value="SDR_enzymes"/>
</dbReference>
<dbReference type="OrthoDB" id="5786478at2"/>
<dbReference type="AlphaFoldDB" id="A0A177NT22"/>
<dbReference type="RefSeq" id="WP_066976686.1">
    <property type="nucleotide sequence ID" value="NZ_LUUI01000016.1"/>
</dbReference>
<dbReference type="STRING" id="980561.A1359_19600"/>
<dbReference type="InterPro" id="IPR036291">
    <property type="entry name" value="NAD(P)-bd_dom_sf"/>
</dbReference>
<proteinExistence type="inferred from homology"/>
<comment type="similarity">
    <text evidence="1">Belongs to the short-chain dehydrogenases/reductases (SDR) family.</text>
</comment>